<keyword evidence="1" id="KW-0472">Membrane</keyword>
<feature type="transmembrane region" description="Helical" evidence="1">
    <location>
        <begin position="157"/>
        <end position="177"/>
    </location>
</feature>
<dbReference type="AlphaFoldDB" id="A0A2M8QEG7"/>
<evidence type="ECO:0000256" key="1">
    <source>
        <dbReference type="SAM" id="Phobius"/>
    </source>
</evidence>
<feature type="transmembrane region" description="Helical" evidence="1">
    <location>
        <begin position="71"/>
        <end position="92"/>
    </location>
</feature>
<accession>A0A2M8QEG7</accession>
<organism evidence="2 3">
    <name type="scientific">Candidatus Thermofonsia Clade 3 bacterium</name>
    <dbReference type="NCBI Taxonomy" id="2364212"/>
    <lineage>
        <taxon>Bacteria</taxon>
        <taxon>Bacillati</taxon>
        <taxon>Chloroflexota</taxon>
        <taxon>Candidatus Thermofontia</taxon>
        <taxon>Candidatus Thermofonsia Clade 3</taxon>
    </lineage>
</organism>
<gene>
    <name evidence="2" type="ORF">CUN48_04730</name>
</gene>
<feature type="transmembrane region" description="Helical" evidence="1">
    <location>
        <begin position="6"/>
        <end position="27"/>
    </location>
</feature>
<name>A0A2M8QEG7_9CHLR</name>
<sequence>MDSVAMSLNFIIGFLTAVVSGVFAALVLNRYRLRGGTHLLVWGLGLGLYFIGGLTETWLNFGWNALAFRLWYWSGALMVAPVLGQGTLHLLVRKPYIADILSIVVGIVAFVSLVWMLSLPLDASKFIPGADVGKFLTESYRAILPDTPVRRILPPVLNAYGTILLVGGAVYSAYLFLRKQILPNRVIGNIFIAMGGLLPALGGAIIKLAETTPALSEVGSALKYLGIFLGVVFLFIGFQLATMGAPQPRPRVAKSAV</sequence>
<comment type="caution">
    <text evidence="2">The sequence shown here is derived from an EMBL/GenBank/DDBJ whole genome shotgun (WGS) entry which is preliminary data.</text>
</comment>
<proteinExistence type="predicted"/>
<reference evidence="2 3" key="1">
    <citation type="submission" date="2017-11" db="EMBL/GenBank/DDBJ databases">
        <title>Evolution of Phototrophy in the Chloroflexi Phylum Driven by Horizontal Gene Transfer.</title>
        <authorList>
            <person name="Ward L.M."/>
            <person name="Hemp J."/>
            <person name="Shih P.M."/>
            <person name="Mcglynn S.E."/>
            <person name="Fischer W."/>
        </authorList>
    </citation>
    <scope>NUCLEOTIDE SEQUENCE [LARGE SCALE GENOMIC DNA]</scope>
    <source>
        <strain evidence="2">JP3_7</strain>
    </source>
</reference>
<dbReference type="Proteomes" id="UP000230790">
    <property type="component" value="Unassembled WGS sequence"/>
</dbReference>
<protein>
    <submittedName>
        <fullName evidence="2">Uncharacterized protein</fullName>
    </submittedName>
</protein>
<feature type="transmembrane region" description="Helical" evidence="1">
    <location>
        <begin position="189"/>
        <end position="209"/>
    </location>
</feature>
<feature type="transmembrane region" description="Helical" evidence="1">
    <location>
        <begin position="39"/>
        <end position="59"/>
    </location>
</feature>
<feature type="transmembrane region" description="Helical" evidence="1">
    <location>
        <begin position="221"/>
        <end position="241"/>
    </location>
</feature>
<feature type="transmembrane region" description="Helical" evidence="1">
    <location>
        <begin position="99"/>
        <end position="118"/>
    </location>
</feature>
<evidence type="ECO:0000313" key="2">
    <source>
        <dbReference type="EMBL" id="PJF48196.1"/>
    </source>
</evidence>
<evidence type="ECO:0000313" key="3">
    <source>
        <dbReference type="Proteomes" id="UP000230790"/>
    </source>
</evidence>
<dbReference type="EMBL" id="PGTN01000021">
    <property type="protein sequence ID" value="PJF48196.1"/>
    <property type="molecule type" value="Genomic_DNA"/>
</dbReference>
<keyword evidence="1" id="KW-0812">Transmembrane</keyword>
<keyword evidence="1" id="KW-1133">Transmembrane helix</keyword>